<name>A0A2W1LGR6_9BACL</name>
<dbReference type="Proteomes" id="UP000249522">
    <property type="component" value="Unassembled WGS sequence"/>
</dbReference>
<gene>
    <name evidence="7" type="ORF">DNH61_19730</name>
</gene>
<keyword evidence="4" id="KW-0804">Transcription</keyword>
<dbReference type="GO" id="GO:0006355">
    <property type="term" value="P:regulation of DNA-templated transcription"/>
    <property type="evidence" value="ECO:0007669"/>
    <property type="project" value="InterPro"/>
</dbReference>
<evidence type="ECO:0000256" key="2">
    <source>
        <dbReference type="ARBA" id="ARBA00023015"/>
    </source>
</evidence>
<keyword evidence="8" id="KW-1185">Reference proteome</keyword>
<dbReference type="Gene3D" id="3.40.50.1360">
    <property type="match status" value="1"/>
</dbReference>
<dbReference type="InterPro" id="IPR037171">
    <property type="entry name" value="NagB/RpiA_transferase-like"/>
</dbReference>
<dbReference type="InterPro" id="IPR036390">
    <property type="entry name" value="WH_DNA-bd_sf"/>
</dbReference>
<accession>A0A2W1LGR6</accession>
<evidence type="ECO:0000313" key="8">
    <source>
        <dbReference type="Proteomes" id="UP000249522"/>
    </source>
</evidence>
<feature type="domain" description="HTH cro/C1-type" evidence="5">
    <location>
        <begin position="4"/>
        <end position="26"/>
    </location>
</feature>
<dbReference type="OrthoDB" id="58802at2"/>
<dbReference type="GO" id="GO:0030246">
    <property type="term" value="F:carbohydrate binding"/>
    <property type="evidence" value="ECO:0007669"/>
    <property type="project" value="InterPro"/>
</dbReference>
<dbReference type="InterPro" id="IPR007324">
    <property type="entry name" value="Sugar-bd_dom_put"/>
</dbReference>
<comment type="similarity">
    <text evidence="1">Belongs to the SorC transcriptional regulatory family.</text>
</comment>
<dbReference type="SUPFAM" id="SSF100950">
    <property type="entry name" value="NagB/RpiA/CoA transferase-like"/>
    <property type="match status" value="1"/>
</dbReference>
<feature type="domain" description="HTH crp-type" evidence="6">
    <location>
        <begin position="1"/>
        <end position="44"/>
    </location>
</feature>
<evidence type="ECO:0000259" key="5">
    <source>
        <dbReference type="PROSITE" id="PS50943"/>
    </source>
</evidence>
<organism evidence="7 8">
    <name type="scientific">Paenibacillus sambharensis</name>
    <dbReference type="NCBI Taxonomy" id="1803190"/>
    <lineage>
        <taxon>Bacteria</taxon>
        <taxon>Bacillati</taxon>
        <taxon>Bacillota</taxon>
        <taxon>Bacilli</taxon>
        <taxon>Bacillales</taxon>
        <taxon>Paenibacillaceae</taxon>
        <taxon>Paenibacillus</taxon>
    </lineage>
</organism>
<dbReference type="Pfam" id="PF13545">
    <property type="entry name" value="HTH_Crp_2"/>
    <property type="match status" value="1"/>
</dbReference>
<dbReference type="InterPro" id="IPR051054">
    <property type="entry name" value="SorC_transcr_regulators"/>
</dbReference>
<dbReference type="InterPro" id="IPR012318">
    <property type="entry name" value="HTH_CRP"/>
</dbReference>
<evidence type="ECO:0000313" key="7">
    <source>
        <dbReference type="EMBL" id="PZD94242.1"/>
    </source>
</evidence>
<dbReference type="Gene3D" id="1.10.10.60">
    <property type="entry name" value="Homeodomain-like"/>
    <property type="match status" value="1"/>
</dbReference>
<dbReference type="SUPFAM" id="SSF46785">
    <property type="entry name" value="Winged helix' DNA-binding domain"/>
    <property type="match status" value="1"/>
</dbReference>
<dbReference type="PANTHER" id="PTHR34294">
    <property type="entry name" value="TRANSCRIPTIONAL REGULATOR-RELATED"/>
    <property type="match status" value="1"/>
</dbReference>
<dbReference type="GO" id="GO:0003677">
    <property type="term" value="F:DNA binding"/>
    <property type="evidence" value="ECO:0007669"/>
    <property type="project" value="UniProtKB-KW"/>
</dbReference>
<keyword evidence="2" id="KW-0805">Transcription regulation</keyword>
<dbReference type="PROSITE" id="PS51063">
    <property type="entry name" value="HTH_CRP_2"/>
    <property type="match status" value="1"/>
</dbReference>
<sequence length="305" mass="33876">MYYELDYSQQEIAKRLGVSRPTVSRLLQLAKEEGIVQIRIVDPKKNSGITARRLEERFGLKKAVVVPVPDEEEAVIKRYLGEAAAGYLWDTVQDGDIIATTWGTTLYQVAVHLRPKHVRDVKVVQLNGGVSHSETDTYAHQIVQLFGKAFQTSPYFIPLPAIVDHAVVKHAIEADRHIRNILELGQRANIAMVTVGAPTDDSVLIKANYFTEADLAVIYERGAGDICSRYIDVDGVLCSRELDNRTIGITLDELKKKEQSILVAGGISKVNAVYGALKGRYTNVLVTDQYTADSLLKREEQAAVR</sequence>
<dbReference type="InterPro" id="IPR001387">
    <property type="entry name" value="Cro/C1-type_HTH"/>
</dbReference>
<comment type="caution">
    <text evidence="7">The sequence shown here is derived from an EMBL/GenBank/DDBJ whole genome shotgun (WGS) entry which is preliminary data.</text>
</comment>
<reference evidence="7 8" key="1">
    <citation type="submission" date="2018-06" db="EMBL/GenBank/DDBJ databases">
        <title>Paenibacillus imtechensis sp. nov.</title>
        <authorList>
            <person name="Pinnaka A.K."/>
            <person name="Singh H."/>
            <person name="Kaur M."/>
        </authorList>
    </citation>
    <scope>NUCLEOTIDE SEQUENCE [LARGE SCALE GENOMIC DNA]</scope>
    <source>
        <strain evidence="7 8">SMB1</strain>
    </source>
</reference>
<dbReference type="AlphaFoldDB" id="A0A2W1LGR6"/>
<evidence type="ECO:0000256" key="3">
    <source>
        <dbReference type="ARBA" id="ARBA00023125"/>
    </source>
</evidence>
<evidence type="ECO:0000259" key="6">
    <source>
        <dbReference type="PROSITE" id="PS51063"/>
    </source>
</evidence>
<dbReference type="PANTHER" id="PTHR34294:SF1">
    <property type="entry name" value="TRANSCRIPTIONAL REGULATOR LSRR"/>
    <property type="match status" value="1"/>
</dbReference>
<evidence type="ECO:0000256" key="1">
    <source>
        <dbReference type="ARBA" id="ARBA00010466"/>
    </source>
</evidence>
<dbReference type="PROSITE" id="PS50943">
    <property type="entry name" value="HTH_CROC1"/>
    <property type="match status" value="1"/>
</dbReference>
<dbReference type="EMBL" id="QKRB01000054">
    <property type="protein sequence ID" value="PZD94242.1"/>
    <property type="molecule type" value="Genomic_DNA"/>
</dbReference>
<evidence type="ECO:0000256" key="4">
    <source>
        <dbReference type="ARBA" id="ARBA00023163"/>
    </source>
</evidence>
<proteinExistence type="inferred from homology"/>
<keyword evidence="3" id="KW-0238">DNA-binding</keyword>
<protein>
    <submittedName>
        <fullName evidence="7">RNA polymerase subunit sigma-70</fullName>
    </submittedName>
</protein>
<dbReference type="Pfam" id="PF04198">
    <property type="entry name" value="Sugar-bind"/>
    <property type="match status" value="1"/>
</dbReference>